<dbReference type="SMART" id="SM00304">
    <property type="entry name" value="HAMP"/>
    <property type="match status" value="1"/>
</dbReference>
<dbReference type="Pfam" id="PF00015">
    <property type="entry name" value="MCPsignal"/>
    <property type="match status" value="1"/>
</dbReference>
<dbReference type="CDD" id="cd11386">
    <property type="entry name" value="MCP_signal"/>
    <property type="match status" value="1"/>
</dbReference>
<evidence type="ECO:0000259" key="5">
    <source>
        <dbReference type="PROSITE" id="PS50111"/>
    </source>
</evidence>
<dbReference type="PROSITE" id="PS50111">
    <property type="entry name" value="CHEMOTAXIS_TRANSDUC_2"/>
    <property type="match status" value="1"/>
</dbReference>
<evidence type="ECO:0000313" key="8">
    <source>
        <dbReference type="Proteomes" id="UP001606300"/>
    </source>
</evidence>
<organism evidence="7 8">
    <name type="scientific">Pelomonas dachongensis</name>
    <dbReference type="NCBI Taxonomy" id="3299029"/>
    <lineage>
        <taxon>Bacteria</taxon>
        <taxon>Pseudomonadati</taxon>
        <taxon>Pseudomonadota</taxon>
        <taxon>Betaproteobacteria</taxon>
        <taxon>Burkholderiales</taxon>
        <taxon>Sphaerotilaceae</taxon>
        <taxon>Roseateles</taxon>
    </lineage>
</organism>
<reference evidence="7 8" key="1">
    <citation type="submission" date="2024-09" db="EMBL/GenBank/DDBJ databases">
        <title>Novel species of the genus Pelomonas and Roseateles isolated from streams.</title>
        <authorList>
            <person name="Lu H."/>
        </authorList>
    </citation>
    <scope>NUCLEOTIDE SEQUENCE [LARGE SCALE GENOMIC DNA]</scope>
    <source>
        <strain evidence="7 8">DC23W</strain>
    </source>
</reference>
<evidence type="ECO:0000256" key="2">
    <source>
        <dbReference type="ARBA" id="ARBA00029447"/>
    </source>
</evidence>
<dbReference type="SUPFAM" id="SSF58104">
    <property type="entry name" value="Methyl-accepting chemotaxis protein (MCP) signaling domain"/>
    <property type="match status" value="1"/>
</dbReference>
<evidence type="ECO:0000256" key="3">
    <source>
        <dbReference type="PROSITE-ProRule" id="PRU00284"/>
    </source>
</evidence>
<dbReference type="InterPro" id="IPR004089">
    <property type="entry name" value="MCPsignal_dom"/>
</dbReference>
<evidence type="ECO:0000256" key="1">
    <source>
        <dbReference type="ARBA" id="ARBA00022481"/>
    </source>
</evidence>
<dbReference type="Gene3D" id="1.10.287.950">
    <property type="entry name" value="Methyl-accepting chemotaxis protein"/>
    <property type="match status" value="1"/>
</dbReference>
<feature type="domain" description="Methyl-accepting transducer" evidence="5">
    <location>
        <begin position="269"/>
        <end position="498"/>
    </location>
</feature>
<keyword evidence="3" id="KW-0807">Transducer</keyword>
<dbReference type="InterPro" id="IPR024478">
    <property type="entry name" value="HlyB_4HB_MCP"/>
</dbReference>
<keyword evidence="4" id="KW-1133">Transmembrane helix</keyword>
<dbReference type="InterPro" id="IPR003660">
    <property type="entry name" value="HAMP_dom"/>
</dbReference>
<evidence type="ECO:0000313" key="7">
    <source>
        <dbReference type="EMBL" id="MFG6412953.1"/>
    </source>
</evidence>
<dbReference type="InterPro" id="IPR051310">
    <property type="entry name" value="MCP_chemotaxis"/>
</dbReference>
<sequence>MNALTRLKLGARLATGFGFLILLSVITAAIGVGRINAVRDVADRLGTRDAELVTLTQGWLRAIESNTARTWVVFFATDAEVVKRVKGDMQETVTEQTARLKRLDALITTDDKAKQLIAEITAQRNEFQAMRNALMKRRDAGEDVGGEVIAKVFPAAQQYLGAVRKLVDYQSAQMETTRREAEAAAQQGTWVLAAGCALAALAGIGLAVAIARSITVPVRAAHVAAEAIAAGDLSARLDATSNDEIGQLMQAMARMAESLRQIVGTVRAASDSIATGASQIATGNADLSQRTEEQASNLQQTASSMEELSSTVRNNADTANAAKGLAEDASRVARQGGEAVAQVVGTMEAITTSSRKISDIIGTIDGIAFQTNILALNAAVEAARAGEQGRGFAVVAGEVRLLAQRSAEAAKEIKTLINDSVEKVETGSRQVVDAGRTMDDIVAQVRRVNDLITEISSATSEQTTGIGQVSDAVQQLDQVTQQNAALVEESAAAADSLNQQASKLVEAVSVFRV</sequence>
<dbReference type="Proteomes" id="UP001606300">
    <property type="component" value="Unassembled WGS sequence"/>
</dbReference>
<feature type="domain" description="HAMP" evidence="6">
    <location>
        <begin position="212"/>
        <end position="264"/>
    </location>
</feature>
<proteinExistence type="inferred from homology"/>
<comment type="caution">
    <text evidence="7">The sequence shown here is derived from an EMBL/GenBank/DDBJ whole genome shotgun (WGS) entry which is preliminary data.</text>
</comment>
<accession>A0ABW7EJN8</accession>
<dbReference type="Pfam" id="PF12729">
    <property type="entry name" value="4HB_MCP_1"/>
    <property type="match status" value="1"/>
</dbReference>
<evidence type="ECO:0000259" key="6">
    <source>
        <dbReference type="PROSITE" id="PS50885"/>
    </source>
</evidence>
<dbReference type="EMBL" id="JBIGHY010000001">
    <property type="protein sequence ID" value="MFG6412953.1"/>
    <property type="molecule type" value="Genomic_DNA"/>
</dbReference>
<dbReference type="CDD" id="cd19411">
    <property type="entry name" value="MCP2201-like_sensor"/>
    <property type="match status" value="1"/>
</dbReference>
<keyword evidence="4" id="KW-0812">Transmembrane</keyword>
<dbReference type="PANTHER" id="PTHR43531:SF14">
    <property type="entry name" value="METHYL-ACCEPTING CHEMOTAXIS PROTEIN I-RELATED"/>
    <property type="match status" value="1"/>
</dbReference>
<name>A0ABW7EJN8_9BURK</name>
<dbReference type="Pfam" id="PF00672">
    <property type="entry name" value="HAMP"/>
    <property type="match status" value="1"/>
</dbReference>
<keyword evidence="8" id="KW-1185">Reference proteome</keyword>
<keyword evidence="4" id="KW-0472">Membrane</keyword>
<dbReference type="Gene3D" id="6.10.340.10">
    <property type="match status" value="1"/>
</dbReference>
<gene>
    <name evidence="7" type="ORF">ACG02S_03465</name>
</gene>
<feature type="transmembrane region" description="Helical" evidence="4">
    <location>
        <begin position="190"/>
        <end position="211"/>
    </location>
</feature>
<dbReference type="PRINTS" id="PR00260">
    <property type="entry name" value="CHEMTRNSDUCR"/>
</dbReference>
<dbReference type="SMART" id="SM00283">
    <property type="entry name" value="MA"/>
    <property type="match status" value="1"/>
</dbReference>
<protein>
    <submittedName>
        <fullName evidence="7">Methyl-accepting chemotaxis protein</fullName>
    </submittedName>
</protein>
<dbReference type="RefSeq" id="WP_394469048.1">
    <property type="nucleotide sequence ID" value="NZ_JBIGHY010000001.1"/>
</dbReference>
<comment type="similarity">
    <text evidence="2">Belongs to the methyl-accepting chemotaxis (MCP) protein family.</text>
</comment>
<dbReference type="InterPro" id="IPR004090">
    <property type="entry name" value="Chemotax_Me-accpt_rcpt"/>
</dbReference>
<evidence type="ECO:0000256" key="4">
    <source>
        <dbReference type="SAM" id="Phobius"/>
    </source>
</evidence>
<dbReference type="PANTHER" id="PTHR43531">
    <property type="entry name" value="PROTEIN ICFG"/>
    <property type="match status" value="1"/>
</dbReference>
<dbReference type="CDD" id="cd06225">
    <property type="entry name" value="HAMP"/>
    <property type="match status" value="1"/>
</dbReference>
<keyword evidence="1" id="KW-0488">Methylation</keyword>
<dbReference type="InterPro" id="IPR047347">
    <property type="entry name" value="YvaQ-like_sensor"/>
</dbReference>
<dbReference type="PROSITE" id="PS50885">
    <property type="entry name" value="HAMP"/>
    <property type="match status" value="1"/>
</dbReference>